<gene>
    <name evidence="2" type="ORF">CARG_04045</name>
</gene>
<accession>U3GXW0</accession>
<sequence>MDMPPATLPTMMVVAFALGVVVSRAVVWVWVFIAYSTLSHACGEGSCD</sequence>
<dbReference type="AlphaFoldDB" id="U3GXW0"/>
<name>U3GXW0_9CORY</name>
<keyword evidence="3" id="KW-1185">Reference proteome</keyword>
<feature type="transmembrane region" description="Helical" evidence="1">
    <location>
        <begin position="12"/>
        <end position="35"/>
    </location>
</feature>
<reference evidence="2 3" key="1">
    <citation type="journal article" date="2013" name="Genome Announc.">
        <title>Whole-Genome Sequence of the Clinical Strain Corynebacterium argentoratense DSM 44202, Isolated from a Human Throat Specimen.</title>
        <authorList>
            <person name="Bomholt C."/>
            <person name="Glaub A."/>
            <person name="Gravermann K."/>
            <person name="Albersmeier A."/>
            <person name="Brinkrolf K."/>
            <person name="Ruckert C."/>
            <person name="Tauch A."/>
        </authorList>
    </citation>
    <scope>NUCLEOTIDE SEQUENCE [LARGE SCALE GENOMIC DNA]</scope>
    <source>
        <strain evidence="2">DSM 44202</strain>
    </source>
</reference>
<evidence type="ECO:0000313" key="2">
    <source>
        <dbReference type="EMBL" id="AGU14956.1"/>
    </source>
</evidence>
<protein>
    <recommendedName>
        <fullName evidence="4">Transmembrane protein</fullName>
    </recommendedName>
</protein>
<proteinExistence type="predicted"/>
<keyword evidence="1" id="KW-0812">Transmembrane</keyword>
<keyword evidence="1" id="KW-1133">Transmembrane helix</keyword>
<dbReference type="EMBL" id="CP006365">
    <property type="protein sequence ID" value="AGU14956.1"/>
    <property type="molecule type" value="Genomic_DNA"/>
</dbReference>
<evidence type="ECO:0000256" key="1">
    <source>
        <dbReference type="SAM" id="Phobius"/>
    </source>
</evidence>
<dbReference type="KEGG" id="caz:CARG_04045"/>
<dbReference type="Proteomes" id="UP000016943">
    <property type="component" value="Chromosome"/>
</dbReference>
<keyword evidence="1" id="KW-0472">Membrane</keyword>
<evidence type="ECO:0000313" key="3">
    <source>
        <dbReference type="Proteomes" id="UP000016943"/>
    </source>
</evidence>
<dbReference type="HOGENOM" id="CLU_3151736_0_0_11"/>
<evidence type="ECO:0008006" key="4">
    <source>
        <dbReference type="Google" id="ProtNLM"/>
    </source>
</evidence>
<organism evidence="2 3">
    <name type="scientific">Corynebacterium argentoratense DSM 44202</name>
    <dbReference type="NCBI Taxonomy" id="1348662"/>
    <lineage>
        <taxon>Bacteria</taxon>
        <taxon>Bacillati</taxon>
        <taxon>Actinomycetota</taxon>
        <taxon>Actinomycetes</taxon>
        <taxon>Mycobacteriales</taxon>
        <taxon>Corynebacteriaceae</taxon>
        <taxon>Corynebacterium</taxon>
    </lineage>
</organism>